<organism evidence="1 2">
    <name type="scientific">Pseudomethylobacillus aquaticus</name>
    <dbReference type="NCBI Taxonomy" id="2676064"/>
    <lineage>
        <taxon>Bacteria</taxon>
        <taxon>Pseudomonadati</taxon>
        <taxon>Pseudomonadota</taxon>
        <taxon>Betaproteobacteria</taxon>
        <taxon>Nitrosomonadales</taxon>
        <taxon>Methylophilaceae</taxon>
        <taxon>Pseudomethylobacillus</taxon>
    </lineage>
</organism>
<dbReference type="Proteomes" id="UP000275137">
    <property type="component" value="Unassembled WGS sequence"/>
</dbReference>
<keyword evidence="2" id="KW-1185">Reference proteome</keyword>
<gene>
    <name evidence="1" type="ORF">ED236_00325</name>
</gene>
<evidence type="ECO:0000313" key="2">
    <source>
        <dbReference type="Proteomes" id="UP000275137"/>
    </source>
</evidence>
<accession>A0A3N0V5X5</accession>
<name>A0A3N0V5X5_9PROT</name>
<dbReference type="AlphaFoldDB" id="A0A3N0V5X5"/>
<dbReference type="RefSeq" id="WP_123235968.1">
    <property type="nucleotide sequence ID" value="NZ_RJVP01000001.1"/>
</dbReference>
<reference evidence="1 2" key="1">
    <citation type="submission" date="2018-10" db="EMBL/GenBank/DDBJ databases">
        <authorList>
            <person name="Chen W.-M."/>
        </authorList>
    </citation>
    <scope>NUCLEOTIDE SEQUENCE [LARGE SCALE GENOMIC DNA]</scope>
    <source>
        <strain evidence="1 2">H-5</strain>
    </source>
</reference>
<evidence type="ECO:0000313" key="1">
    <source>
        <dbReference type="EMBL" id="ROH87974.1"/>
    </source>
</evidence>
<sequence length="115" mass="12828">MAAQSLATVPARRDYKPEVKPASLSALPFVFRPKRGFKNASNWRVPPTDDYGLACEIGREYAAHFVQFMKDNPYYVGSNTLGAIVSAIDFKDESGAKGYWVGFFSHLERLIYATA</sequence>
<dbReference type="EMBL" id="RJVP01000001">
    <property type="protein sequence ID" value="ROH87974.1"/>
    <property type="molecule type" value="Genomic_DNA"/>
</dbReference>
<proteinExistence type="predicted"/>
<protein>
    <submittedName>
        <fullName evidence="1">Uncharacterized protein</fullName>
    </submittedName>
</protein>
<comment type="caution">
    <text evidence="1">The sequence shown here is derived from an EMBL/GenBank/DDBJ whole genome shotgun (WGS) entry which is preliminary data.</text>
</comment>